<dbReference type="Pfam" id="PF00126">
    <property type="entry name" value="HTH_1"/>
    <property type="match status" value="1"/>
</dbReference>
<dbReference type="Gene3D" id="3.40.190.290">
    <property type="match status" value="1"/>
</dbReference>
<evidence type="ECO:0000256" key="1">
    <source>
        <dbReference type="ARBA" id="ARBA00009437"/>
    </source>
</evidence>
<comment type="caution">
    <text evidence="8">The sequence shown here is derived from an EMBL/GenBank/DDBJ whole genome shotgun (WGS) entry which is preliminary data.</text>
</comment>
<dbReference type="RefSeq" id="WP_024444569.1">
    <property type="nucleotide sequence ID" value="NZ_LQPC01000021.1"/>
</dbReference>
<feature type="domain" description="HTH lysR-type" evidence="7">
    <location>
        <begin position="1"/>
        <end position="58"/>
    </location>
</feature>
<proteinExistence type="inferred from homology"/>
<dbReference type="EMBL" id="LQPC01000021">
    <property type="protein sequence ID" value="ORV90190.1"/>
    <property type="molecule type" value="Genomic_DNA"/>
</dbReference>
<keyword evidence="2" id="KW-0805">Transcription regulation</keyword>
<dbReference type="Pfam" id="PF03466">
    <property type="entry name" value="LysR_substrate"/>
    <property type="match status" value="1"/>
</dbReference>
<dbReference type="AlphaFoldDB" id="A0A1X1WUP0"/>
<dbReference type="PROSITE" id="PS50931">
    <property type="entry name" value="HTH_LYSR"/>
    <property type="match status" value="1"/>
</dbReference>
<evidence type="ECO:0000256" key="4">
    <source>
        <dbReference type="ARBA" id="ARBA00023163"/>
    </source>
</evidence>
<keyword evidence="4" id="KW-0804">Transcription</keyword>
<dbReference type="Proteomes" id="UP000193622">
    <property type="component" value="Unassembled WGS sequence"/>
</dbReference>
<evidence type="ECO:0000313" key="9">
    <source>
        <dbReference type="Proteomes" id="UP000193622"/>
    </source>
</evidence>
<evidence type="ECO:0000256" key="3">
    <source>
        <dbReference type="ARBA" id="ARBA00023125"/>
    </source>
</evidence>
<dbReference type="PANTHER" id="PTHR30419">
    <property type="entry name" value="HTH-TYPE TRANSCRIPTIONAL REGULATOR YBHD"/>
    <property type="match status" value="1"/>
</dbReference>
<evidence type="ECO:0000256" key="6">
    <source>
        <dbReference type="ARBA" id="ARBA00056658"/>
    </source>
</evidence>
<accession>A0A1X1WUP0</accession>
<gene>
    <name evidence="8" type="ORF">AWC12_07870</name>
</gene>
<dbReference type="GO" id="GO:0003700">
    <property type="term" value="F:DNA-binding transcription factor activity"/>
    <property type="evidence" value="ECO:0007669"/>
    <property type="project" value="InterPro"/>
</dbReference>
<dbReference type="SUPFAM" id="SSF53850">
    <property type="entry name" value="Periplasmic binding protein-like II"/>
    <property type="match status" value="1"/>
</dbReference>
<dbReference type="InterPro" id="IPR036388">
    <property type="entry name" value="WH-like_DNA-bd_sf"/>
</dbReference>
<dbReference type="GO" id="GO:0003677">
    <property type="term" value="F:DNA binding"/>
    <property type="evidence" value="ECO:0007669"/>
    <property type="project" value="UniProtKB-KW"/>
</dbReference>
<dbReference type="FunFam" id="1.10.10.10:FF:000001">
    <property type="entry name" value="LysR family transcriptional regulator"/>
    <property type="match status" value="1"/>
</dbReference>
<dbReference type="PRINTS" id="PR00039">
    <property type="entry name" value="HTHLYSR"/>
</dbReference>
<dbReference type="InterPro" id="IPR005119">
    <property type="entry name" value="LysR_subst-bd"/>
</dbReference>
<protein>
    <recommendedName>
        <fullName evidence="5">Probable hydrogen peroxide-inducible genes activator</fullName>
    </recommendedName>
</protein>
<reference evidence="8 9" key="1">
    <citation type="submission" date="2016-01" db="EMBL/GenBank/DDBJ databases">
        <title>The new phylogeny of the genus Mycobacterium.</title>
        <authorList>
            <person name="Tarcisio F."/>
            <person name="Conor M."/>
            <person name="Antonella G."/>
            <person name="Elisabetta G."/>
            <person name="Giulia F.S."/>
            <person name="Sara T."/>
            <person name="Anna F."/>
            <person name="Clotilde B."/>
            <person name="Roberto B."/>
            <person name="Veronica D.S."/>
            <person name="Fabio R."/>
            <person name="Monica P."/>
            <person name="Olivier J."/>
            <person name="Enrico T."/>
            <person name="Nicola S."/>
        </authorList>
    </citation>
    <scope>NUCLEOTIDE SEQUENCE [LARGE SCALE GENOMIC DNA]</scope>
    <source>
        <strain evidence="8 9">DSM 45541</strain>
    </source>
</reference>
<evidence type="ECO:0000256" key="2">
    <source>
        <dbReference type="ARBA" id="ARBA00023015"/>
    </source>
</evidence>
<dbReference type="CDD" id="cd08436">
    <property type="entry name" value="PBP2_LTTR_like_3"/>
    <property type="match status" value="1"/>
</dbReference>
<keyword evidence="3" id="KW-0238">DNA-binding</keyword>
<evidence type="ECO:0000313" key="8">
    <source>
        <dbReference type="EMBL" id="ORV90190.1"/>
    </source>
</evidence>
<evidence type="ECO:0000256" key="5">
    <source>
        <dbReference type="ARBA" id="ARBA00040885"/>
    </source>
</evidence>
<evidence type="ECO:0000259" key="7">
    <source>
        <dbReference type="PROSITE" id="PS50931"/>
    </source>
</evidence>
<comment type="function">
    <text evidence="6">Required for the induction the katG gene for catalase. Involved in the response to hydrogen peroxide.</text>
</comment>
<name>A0A1X1WUP0_MYCIR</name>
<sequence length="296" mass="32075">MEFRQLEQFLAVAAEMSFTRAAERAHVVQSALSTSVGKLERELGVALFDRSRQQIRLTPAGERFRGHALTVLQASRAAVDSVSEFRGSLTGTVEFGSLISFGPLDVAGALGEFHRAHPRVRLSLRLSQSGASSYLSALVEGSLDVALVSVPERFPAALDMRLLFEDPLVFVCREDHALAGHRRVSVRDLVEEDLIGFPPGFGLRRLVDDAFHADGVRARTQYEVPAGFVAVAELLASGLGTAFMPQSEAARFSTLRAIELTAPVTWQVYLASPPADRLAPAAQLLRQALLDAARLA</sequence>
<dbReference type="GO" id="GO:0005829">
    <property type="term" value="C:cytosol"/>
    <property type="evidence" value="ECO:0007669"/>
    <property type="project" value="TreeGrafter"/>
</dbReference>
<dbReference type="InterPro" id="IPR000847">
    <property type="entry name" value="LysR_HTH_N"/>
</dbReference>
<organism evidence="8 9">
    <name type="scientific">Mycolicibacterium iranicum</name>
    <name type="common">Mycobacterium iranicum</name>
    <dbReference type="NCBI Taxonomy" id="912594"/>
    <lineage>
        <taxon>Bacteria</taxon>
        <taxon>Bacillati</taxon>
        <taxon>Actinomycetota</taxon>
        <taxon>Actinomycetes</taxon>
        <taxon>Mycobacteriales</taxon>
        <taxon>Mycobacteriaceae</taxon>
        <taxon>Mycolicibacterium</taxon>
    </lineage>
</organism>
<dbReference type="InterPro" id="IPR036390">
    <property type="entry name" value="WH_DNA-bd_sf"/>
</dbReference>
<dbReference type="SUPFAM" id="SSF46785">
    <property type="entry name" value="Winged helix' DNA-binding domain"/>
    <property type="match status" value="1"/>
</dbReference>
<comment type="similarity">
    <text evidence="1">Belongs to the LysR transcriptional regulatory family.</text>
</comment>
<dbReference type="Gene3D" id="1.10.10.10">
    <property type="entry name" value="Winged helix-like DNA-binding domain superfamily/Winged helix DNA-binding domain"/>
    <property type="match status" value="1"/>
</dbReference>
<dbReference type="InterPro" id="IPR050950">
    <property type="entry name" value="HTH-type_LysR_regulators"/>
</dbReference>